<reference evidence="5" key="2">
    <citation type="journal article" date="2021" name="PeerJ">
        <title>Extensive microbial diversity within the chicken gut microbiome revealed by metagenomics and culture.</title>
        <authorList>
            <person name="Gilroy R."/>
            <person name="Ravi A."/>
            <person name="Getino M."/>
            <person name="Pursley I."/>
            <person name="Horton D.L."/>
            <person name="Alikhan N.F."/>
            <person name="Baker D."/>
            <person name="Gharbi K."/>
            <person name="Hall N."/>
            <person name="Watson M."/>
            <person name="Adriaenssens E.M."/>
            <person name="Foster-Nyarko E."/>
            <person name="Jarju S."/>
            <person name="Secka A."/>
            <person name="Antonio M."/>
            <person name="Oren A."/>
            <person name="Chaudhuri R.R."/>
            <person name="La Ragione R."/>
            <person name="Hildebrand F."/>
            <person name="Pallen M.J."/>
        </authorList>
    </citation>
    <scope>NUCLEOTIDE SEQUENCE</scope>
    <source>
        <strain evidence="5">ChiSjej6B24-2974</strain>
    </source>
</reference>
<reference evidence="5" key="1">
    <citation type="submission" date="2020-10" db="EMBL/GenBank/DDBJ databases">
        <authorList>
            <person name="Gilroy R."/>
        </authorList>
    </citation>
    <scope>NUCLEOTIDE SEQUENCE</scope>
    <source>
        <strain evidence="5">ChiSjej6B24-2974</strain>
    </source>
</reference>
<proteinExistence type="predicted"/>
<dbReference type="Pfam" id="PF00005">
    <property type="entry name" value="ABC_tran"/>
    <property type="match status" value="1"/>
</dbReference>
<keyword evidence="1" id="KW-0813">Transport</keyword>
<dbReference type="InterPro" id="IPR027417">
    <property type="entry name" value="P-loop_NTPase"/>
</dbReference>
<evidence type="ECO:0000313" key="6">
    <source>
        <dbReference type="Proteomes" id="UP000824260"/>
    </source>
</evidence>
<dbReference type="Gene3D" id="3.40.50.300">
    <property type="entry name" value="P-loop containing nucleotide triphosphate hydrolases"/>
    <property type="match status" value="1"/>
</dbReference>
<accession>A0A9D0ZJS0</accession>
<gene>
    <name evidence="5" type="ORF">IAA52_01060</name>
</gene>
<feature type="domain" description="ABC transporter" evidence="4">
    <location>
        <begin position="2"/>
        <end position="193"/>
    </location>
</feature>
<dbReference type="PANTHER" id="PTHR42781">
    <property type="entry name" value="SPERMIDINE/PUTRESCINE IMPORT ATP-BINDING PROTEIN POTA"/>
    <property type="match status" value="1"/>
</dbReference>
<dbReference type="Proteomes" id="UP000824260">
    <property type="component" value="Unassembled WGS sequence"/>
</dbReference>
<dbReference type="InterPro" id="IPR003593">
    <property type="entry name" value="AAA+_ATPase"/>
</dbReference>
<sequence length="196" mass="21110">MLSLRNISKSFDGKTVLRDISFNFPERAVTALRGPSGCGKTTLVNIILGLLAPDAGEVLLPTGVRVAAVFQEDRLIEHFSAARNVRLTAPATVTDAQIHDALAALGLEEGDKRVSQFSGGMRRRVAVARAALYRPQILLLDEPFKGLDEDMRARTASFLCRACAEATVVLVTHDADEAALMGAAAELRLEPQKGEQ</sequence>
<dbReference type="PANTHER" id="PTHR42781:SF4">
    <property type="entry name" value="SPERMIDINE_PUTRESCINE IMPORT ATP-BINDING PROTEIN POTA"/>
    <property type="match status" value="1"/>
</dbReference>
<keyword evidence="2" id="KW-0547">Nucleotide-binding</keyword>
<dbReference type="InterPro" id="IPR050093">
    <property type="entry name" value="ABC_SmlMolc_Importer"/>
</dbReference>
<dbReference type="EMBL" id="DVFZ01000012">
    <property type="protein sequence ID" value="HIQ81670.1"/>
    <property type="molecule type" value="Genomic_DNA"/>
</dbReference>
<comment type="caution">
    <text evidence="5">The sequence shown here is derived from an EMBL/GenBank/DDBJ whole genome shotgun (WGS) entry which is preliminary data.</text>
</comment>
<dbReference type="PROSITE" id="PS00211">
    <property type="entry name" value="ABC_TRANSPORTER_1"/>
    <property type="match status" value="1"/>
</dbReference>
<evidence type="ECO:0000256" key="2">
    <source>
        <dbReference type="ARBA" id="ARBA00022741"/>
    </source>
</evidence>
<dbReference type="GO" id="GO:0005524">
    <property type="term" value="F:ATP binding"/>
    <property type="evidence" value="ECO:0007669"/>
    <property type="project" value="UniProtKB-KW"/>
</dbReference>
<organism evidence="5 6">
    <name type="scientific">Candidatus Pullichristensenella stercorigallinarum</name>
    <dbReference type="NCBI Taxonomy" id="2840909"/>
    <lineage>
        <taxon>Bacteria</taxon>
        <taxon>Bacillati</taxon>
        <taxon>Bacillota</taxon>
        <taxon>Clostridia</taxon>
        <taxon>Candidatus Pullichristensenella</taxon>
    </lineage>
</organism>
<keyword evidence="3 5" id="KW-0067">ATP-binding</keyword>
<evidence type="ECO:0000313" key="5">
    <source>
        <dbReference type="EMBL" id="HIQ81670.1"/>
    </source>
</evidence>
<dbReference type="AlphaFoldDB" id="A0A9D0ZJS0"/>
<dbReference type="InterPro" id="IPR003439">
    <property type="entry name" value="ABC_transporter-like_ATP-bd"/>
</dbReference>
<dbReference type="PROSITE" id="PS50893">
    <property type="entry name" value="ABC_TRANSPORTER_2"/>
    <property type="match status" value="1"/>
</dbReference>
<evidence type="ECO:0000259" key="4">
    <source>
        <dbReference type="PROSITE" id="PS50893"/>
    </source>
</evidence>
<name>A0A9D0ZJS0_9FIRM</name>
<protein>
    <submittedName>
        <fullName evidence="5">ABC transporter ATP-binding protein</fullName>
    </submittedName>
</protein>
<dbReference type="GO" id="GO:0016887">
    <property type="term" value="F:ATP hydrolysis activity"/>
    <property type="evidence" value="ECO:0007669"/>
    <property type="project" value="InterPro"/>
</dbReference>
<dbReference type="InterPro" id="IPR017871">
    <property type="entry name" value="ABC_transporter-like_CS"/>
</dbReference>
<dbReference type="SUPFAM" id="SSF52540">
    <property type="entry name" value="P-loop containing nucleoside triphosphate hydrolases"/>
    <property type="match status" value="1"/>
</dbReference>
<evidence type="ECO:0000256" key="3">
    <source>
        <dbReference type="ARBA" id="ARBA00022840"/>
    </source>
</evidence>
<evidence type="ECO:0000256" key="1">
    <source>
        <dbReference type="ARBA" id="ARBA00022448"/>
    </source>
</evidence>
<dbReference type="SMART" id="SM00382">
    <property type="entry name" value="AAA"/>
    <property type="match status" value="1"/>
</dbReference>